<dbReference type="PANTHER" id="PTHR45339:SF1">
    <property type="entry name" value="HYBRID SIGNAL TRANSDUCTION HISTIDINE KINASE J"/>
    <property type="match status" value="1"/>
</dbReference>
<dbReference type="SUPFAM" id="SSF55785">
    <property type="entry name" value="PYP-like sensor domain (PAS domain)"/>
    <property type="match status" value="2"/>
</dbReference>
<dbReference type="SMART" id="SM00448">
    <property type="entry name" value="REC"/>
    <property type="match status" value="1"/>
</dbReference>
<evidence type="ECO:0000256" key="8">
    <source>
        <dbReference type="ARBA" id="ARBA00022741"/>
    </source>
</evidence>
<keyword evidence="11 18" id="KW-1133">Transmembrane helix</keyword>
<dbReference type="Gene3D" id="1.10.287.130">
    <property type="match status" value="1"/>
</dbReference>
<protein>
    <recommendedName>
        <fullName evidence="15">Sensory/regulatory protein RpfC</fullName>
        <ecNumber evidence="3">2.7.13.3</ecNumber>
    </recommendedName>
</protein>
<evidence type="ECO:0000256" key="3">
    <source>
        <dbReference type="ARBA" id="ARBA00012438"/>
    </source>
</evidence>
<dbReference type="InterPro" id="IPR036890">
    <property type="entry name" value="HATPase_C_sf"/>
</dbReference>
<sequence length="856" mass="94025">MMSLLIEPGYPVALLSVVLAIVALVLQGYAYRARGRRLAQVAQDLQEAQRIARIGTVRWDFVRDEVVWSDEYARLLGLEPGGKMTGTQFAGMLLPEYVDRVVSSEERALQVSAETGKPARREIVYRVKSHDGRIMDVSALSELKADREGRPLYMISTIRDVTEEMERQAELRTSESNLAGALRVADLSWMRKTLKDGKITWSDSLYALTGRDPAQGPVSLSTLIRPEDLPAYRAALNKMRAAETAQDPNHNRLSLRLTRSNGEEIHARIELEVTHDADGRPDTLSGVIRDVTEDVKREAELHDAVAAAEHANASKSEFLAVISHELRTPMNGVLGMLGALNDTKLDDAQREQVQIARNSANSLLVILNDILDASKIEAGRLQIEEESFELNSMVRSVIHLYAQRASEKQIVLDSRIDADIPPWIRADSGRIRQILSNLVSNAIKFTDSGHVMLYVSALPQTDSAPLRLRFRVEDTGAGIPQEYHSRVFGRFEQLGASGNNRRMGTGLGLSISQSLAELMSGTMGFDSAEGEGSSFWLDLPVEPAENALERGPEEPPAEGLDVPRMRILVAEDNSTNQLVARSMLERLGQNVDLVVNGAEAVEAVQKFDYDLVLMDVSMPVMDGPTATQRIRALPTDVSAIPILALTAHAGNDQVSFYLKAGFNEVLTKPILKHELERALDRWKQFALQKSGAEDGIELPSADEEAVTTKSLGRARSAADDAGGTPIAGQVSEFCDAEALNEKLLEMDRDFGADTVKGILKATVSDLTRHISTLEAQQSAEGEARDDVLLYRSFHSLVGIASTLGCGKMTNHCRLLETLPDARADAPDLVQSLIDQVRLMRDEVADLAEEKRNSKCA</sequence>
<evidence type="ECO:0000256" key="16">
    <source>
        <dbReference type="PROSITE-ProRule" id="PRU00110"/>
    </source>
</evidence>
<dbReference type="InterPro" id="IPR003594">
    <property type="entry name" value="HATPase_dom"/>
</dbReference>
<dbReference type="Pfam" id="PF00512">
    <property type="entry name" value="HisKA"/>
    <property type="match status" value="1"/>
</dbReference>
<dbReference type="SUPFAM" id="SSF47226">
    <property type="entry name" value="Histidine-containing phosphotransfer domain, HPT domain"/>
    <property type="match status" value="1"/>
</dbReference>
<evidence type="ECO:0000313" key="24">
    <source>
        <dbReference type="Proteomes" id="UP000193963"/>
    </source>
</evidence>
<keyword evidence="5 17" id="KW-0597">Phosphoprotein</keyword>
<comment type="subunit">
    <text evidence="14">At low DSF concentrations, interacts with RpfF.</text>
</comment>
<feature type="domain" description="Histidine kinase" evidence="19">
    <location>
        <begin position="321"/>
        <end position="543"/>
    </location>
</feature>
<keyword evidence="6 23" id="KW-0808">Transferase</keyword>
<dbReference type="InterPro" id="IPR003661">
    <property type="entry name" value="HisK_dim/P_dom"/>
</dbReference>
<dbReference type="SUPFAM" id="SSF47384">
    <property type="entry name" value="Homodimeric domain of signal transducing histidine kinase"/>
    <property type="match status" value="1"/>
</dbReference>
<dbReference type="SUPFAM" id="SSF52172">
    <property type="entry name" value="CheY-like"/>
    <property type="match status" value="1"/>
</dbReference>
<feature type="domain" description="PAC" evidence="21">
    <location>
        <begin position="121"/>
        <end position="173"/>
    </location>
</feature>
<dbReference type="EC" id="2.7.13.3" evidence="3"/>
<dbReference type="PROSITE" id="PS50109">
    <property type="entry name" value="HIS_KIN"/>
    <property type="match status" value="1"/>
</dbReference>
<evidence type="ECO:0000259" key="19">
    <source>
        <dbReference type="PROSITE" id="PS50109"/>
    </source>
</evidence>
<dbReference type="CDD" id="cd00130">
    <property type="entry name" value="PAS"/>
    <property type="match status" value="1"/>
</dbReference>
<feature type="modified residue" description="4-aspartylphosphate" evidence="17">
    <location>
        <position position="615"/>
    </location>
</feature>
<proteinExistence type="predicted"/>
<evidence type="ECO:0000259" key="20">
    <source>
        <dbReference type="PROSITE" id="PS50110"/>
    </source>
</evidence>
<dbReference type="PANTHER" id="PTHR45339">
    <property type="entry name" value="HYBRID SIGNAL TRANSDUCTION HISTIDINE KINASE J"/>
    <property type="match status" value="1"/>
</dbReference>
<reference evidence="24" key="1">
    <citation type="submission" date="2017-03" db="EMBL/GenBank/DDBJ databases">
        <authorList>
            <person name="Rodrigo-Torres L."/>
            <person name="Arahal R.D."/>
            <person name="Lucena T."/>
        </authorList>
    </citation>
    <scope>NUCLEOTIDE SEQUENCE [LARGE SCALE GENOMIC DNA]</scope>
    <source>
        <strain evidence="24">CECT 7751</strain>
    </source>
</reference>
<keyword evidence="13 18" id="KW-0472">Membrane</keyword>
<dbReference type="PROSITE" id="PS50894">
    <property type="entry name" value="HPT"/>
    <property type="match status" value="1"/>
</dbReference>
<dbReference type="SMART" id="SM00387">
    <property type="entry name" value="HATPase_c"/>
    <property type="match status" value="1"/>
</dbReference>
<dbReference type="Gene3D" id="1.20.120.160">
    <property type="entry name" value="HPT domain"/>
    <property type="match status" value="1"/>
</dbReference>
<dbReference type="Pfam" id="PF00072">
    <property type="entry name" value="Response_reg"/>
    <property type="match status" value="1"/>
</dbReference>
<evidence type="ECO:0000256" key="14">
    <source>
        <dbReference type="ARBA" id="ARBA00064003"/>
    </source>
</evidence>
<feature type="domain" description="HPt" evidence="22">
    <location>
        <begin position="751"/>
        <end position="850"/>
    </location>
</feature>
<dbReference type="PRINTS" id="PR00344">
    <property type="entry name" value="BCTRLSENSOR"/>
</dbReference>
<dbReference type="OrthoDB" id="9801651at2"/>
<evidence type="ECO:0000256" key="2">
    <source>
        <dbReference type="ARBA" id="ARBA00004651"/>
    </source>
</evidence>
<keyword evidence="10" id="KW-0067">ATP-binding</keyword>
<evidence type="ECO:0000256" key="10">
    <source>
        <dbReference type="ARBA" id="ARBA00022840"/>
    </source>
</evidence>
<dbReference type="Gene3D" id="3.30.450.20">
    <property type="entry name" value="PAS domain"/>
    <property type="match status" value="2"/>
</dbReference>
<feature type="transmembrane region" description="Helical" evidence="18">
    <location>
        <begin position="12"/>
        <end position="31"/>
    </location>
</feature>
<name>A0A1X6ZCG2_9RHOB</name>
<keyword evidence="12" id="KW-0902">Two-component regulatory system</keyword>
<dbReference type="InterPro" id="IPR005467">
    <property type="entry name" value="His_kinase_dom"/>
</dbReference>
<dbReference type="Proteomes" id="UP000193963">
    <property type="component" value="Unassembled WGS sequence"/>
</dbReference>
<gene>
    <name evidence="23" type="primary">rpfC_2</name>
    <name evidence="23" type="ORF">PSM7751_02194</name>
</gene>
<dbReference type="GO" id="GO:0005886">
    <property type="term" value="C:plasma membrane"/>
    <property type="evidence" value="ECO:0007669"/>
    <property type="project" value="UniProtKB-SubCell"/>
</dbReference>
<evidence type="ECO:0000313" key="23">
    <source>
        <dbReference type="EMBL" id="SLN46957.1"/>
    </source>
</evidence>
<dbReference type="AlphaFoldDB" id="A0A1X6ZCG2"/>
<keyword evidence="8" id="KW-0547">Nucleotide-binding</keyword>
<comment type="catalytic activity">
    <reaction evidence="1">
        <text>ATP + protein L-histidine = ADP + protein N-phospho-L-histidine.</text>
        <dbReference type="EC" id="2.7.13.3"/>
    </reaction>
</comment>
<dbReference type="GO" id="GO:0005524">
    <property type="term" value="F:ATP binding"/>
    <property type="evidence" value="ECO:0007669"/>
    <property type="project" value="UniProtKB-KW"/>
</dbReference>
<evidence type="ECO:0000256" key="1">
    <source>
        <dbReference type="ARBA" id="ARBA00000085"/>
    </source>
</evidence>
<evidence type="ECO:0000256" key="5">
    <source>
        <dbReference type="ARBA" id="ARBA00022553"/>
    </source>
</evidence>
<dbReference type="InterPro" id="IPR001789">
    <property type="entry name" value="Sig_transdc_resp-reg_receiver"/>
</dbReference>
<dbReference type="Gene3D" id="3.40.50.2300">
    <property type="match status" value="1"/>
</dbReference>
<keyword evidence="7 18" id="KW-0812">Transmembrane</keyword>
<dbReference type="CDD" id="cd00082">
    <property type="entry name" value="HisKA"/>
    <property type="match status" value="1"/>
</dbReference>
<dbReference type="SMART" id="SM00086">
    <property type="entry name" value="PAC"/>
    <property type="match status" value="2"/>
</dbReference>
<dbReference type="FunFam" id="3.30.565.10:FF:000010">
    <property type="entry name" value="Sensor histidine kinase RcsC"/>
    <property type="match status" value="1"/>
</dbReference>
<dbReference type="CDD" id="cd16922">
    <property type="entry name" value="HATPase_EvgS-ArcB-TorS-like"/>
    <property type="match status" value="1"/>
</dbReference>
<dbReference type="PROSITE" id="PS50113">
    <property type="entry name" value="PAC"/>
    <property type="match status" value="2"/>
</dbReference>
<evidence type="ECO:0000256" key="12">
    <source>
        <dbReference type="ARBA" id="ARBA00023012"/>
    </source>
</evidence>
<evidence type="ECO:0000256" key="9">
    <source>
        <dbReference type="ARBA" id="ARBA00022777"/>
    </source>
</evidence>
<dbReference type="Gene3D" id="3.30.565.10">
    <property type="entry name" value="Histidine kinase-like ATPase, C-terminal domain"/>
    <property type="match status" value="1"/>
</dbReference>
<dbReference type="Pfam" id="PF08447">
    <property type="entry name" value="PAS_3"/>
    <property type="match status" value="1"/>
</dbReference>
<dbReference type="FunFam" id="1.10.287.130:FF:000002">
    <property type="entry name" value="Two-component osmosensing histidine kinase"/>
    <property type="match status" value="1"/>
</dbReference>
<feature type="modified residue" description="Phosphohistidine" evidence="16">
    <location>
        <position position="794"/>
    </location>
</feature>
<dbReference type="InterPro" id="IPR008207">
    <property type="entry name" value="Sig_transdc_His_kin_Hpt_dom"/>
</dbReference>
<dbReference type="CDD" id="cd17546">
    <property type="entry name" value="REC_hyHK_CKI1_RcsC-like"/>
    <property type="match status" value="1"/>
</dbReference>
<feature type="domain" description="Response regulatory" evidence="20">
    <location>
        <begin position="566"/>
        <end position="683"/>
    </location>
</feature>
<keyword evidence="4" id="KW-1003">Cell membrane</keyword>
<dbReference type="InterPro" id="IPR011006">
    <property type="entry name" value="CheY-like_superfamily"/>
</dbReference>
<evidence type="ECO:0000259" key="22">
    <source>
        <dbReference type="PROSITE" id="PS50894"/>
    </source>
</evidence>
<dbReference type="InterPro" id="IPR004358">
    <property type="entry name" value="Sig_transdc_His_kin-like_C"/>
</dbReference>
<evidence type="ECO:0000256" key="6">
    <source>
        <dbReference type="ARBA" id="ARBA00022679"/>
    </source>
</evidence>
<evidence type="ECO:0000259" key="21">
    <source>
        <dbReference type="PROSITE" id="PS50113"/>
    </source>
</evidence>
<organism evidence="23 24">
    <name type="scientific">Pseudooceanicola marinus</name>
    <dbReference type="NCBI Taxonomy" id="396013"/>
    <lineage>
        <taxon>Bacteria</taxon>
        <taxon>Pseudomonadati</taxon>
        <taxon>Pseudomonadota</taxon>
        <taxon>Alphaproteobacteria</taxon>
        <taxon>Rhodobacterales</taxon>
        <taxon>Paracoccaceae</taxon>
        <taxon>Pseudooceanicola</taxon>
    </lineage>
</organism>
<dbReference type="RefSeq" id="WP_085888253.1">
    <property type="nucleotide sequence ID" value="NZ_FWFN01000004.1"/>
</dbReference>
<keyword evidence="9" id="KW-0418">Kinase</keyword>
<dbReference type="EMBL" id="FWFN01000004">
    <property type="protein sequence ID" value="SLN46957.1"/>
    <property type="molecule type" value="Genomic_DNA"/>
</dbReference>
<evidence type="ECO:0000256" key="15">
    <source>
        <dbReference type="ARBA" id="ARBA00068150"/>
    </source>
</evidence>
<comment type="subcellular location">
    <subcellularLocation>
        <location evidence="2">Cell membrane</location>
        <topology evidence="2">Multi-pass membrane protein</topology>
    </subcellularLocation>
</comment>
<evidence type="ECO:0000256" key="13">
    <source>
        <dbReference type="ARBA" id="ARBA00023136"/>
    </source>
</evidence>
<accession>A0A1X6ZCG2</accession>
<dbReference type="SMART" id="SM00388">
    <property type="entry name" value="HisKA"/>
    <property type="match status" value="1"/>
</dbReference>
<feature type="domain" description="PAC" evidence="21">
    <location>
        <begin position="251"/>
        <end position="303"/>
    </location>
</feature>
<dbReference type="GO" id="GO:0000155">
    <property type="term" value="F:phosphorelay sensor kinase activity"/>
    <property type="evidence" value="ECO:0007669"/>
    <property type="project" value="InterPro"/>
</dbReference>
<dbReference type="InterPro" id="IPR035965">
    <property type="entry name" value="PAS-like_dom_sf"/>
</dbReference>
<dbReference type="InterPro" id="IPR036097">
    <property type="entry name" value="HisK_dim/P_sf"/>
</dbReference>
<dbReference type="Pfam" id="PF02518">
    <property type="entry name" value="HATPase_c"/>
    <property type="match status" value="1"/>
</dbReference>
<evidence type="ECO:0000256" key="4">
    <source>
        <dbReference type="ARBA" id="ARBA00022475"/>
    </source>
</evidence>
<dbReference type="InterPro" id="IPR001610">
    <property type="entry name" value="PAC"/>
</dbReference>
<keyword evidence="24" id="KW-1185">Reference proteome</keyword>
<evidence type="ECO:0000256" key="18">
    <source>
        <dbReference type="SAM" id="Phobius"/>
    </source>
</evidence>
<dbReference type="InterPro" id="IPR000700">
    <property type="entry name" value="PAS-assoc_C"/>
</dbReference>
<evidence type="ECO:0000256" key="11">
    <source>
        <dbReference type="ARBA" id="ARBA00022989"/>
    </source>
</evidence>
<evidence type="ECO:0000256" key="17">
    <source>
        <dbReference type="PROSITE-ProRule" id="PRU00169"/>
    </source>
</evidence>
<dbReference type="InterPro" id="IPR013655">
    <property type="entry name" value="PAS_fold_3"/>
</dbReference>
<dbReference type="PROSITE" id="PS50110">
    <property type="entry name" value="RESPONSE_REGULATORY"/>
    <property type="match status" value="1"/>
</dbReference>
<evidence type="ECO:0000256" key="7">
    <source>
        <dbReference type="ARBA" id="ARBA00022692"/>
    </source>
</evidence>
<dbReference type="Pfam" id="PF13426">
    <property type="entry name" value="PAS_9"/>
    <property type="match status" value="1"/>
</dbReference>
<dbReference type="InterPro" id="IPR000014">
    <property type="entry name" value="PAS"/>
</dbReference>
<dbReference type="SUPFAM" id="SSF55874">
    <property type="entry name" value="ATPase domain of HSP90 chaperone/DNA topoisomerase II/histidine kinase"/>
    <property type="match status" value="1"/>
</dbReference>
<dbReference type="InterPro" id="IPR036641">
    <property type="entry name" value="HPT_dom_sf"/>
</dbReference>